<dbReference type="SUPFAM" id="SSF53850">
    <property type="entry name" value="Periplasmic binding protein-like II"/>
    <property type="match status" value="1"/>
</dbReference>
<organism evidence="2 3">
    <name type="scientific">Halobacteriovorax marinus</name>
    <dbReference type="NCBI Taxonomy" id="97084"/>
    <lineage>
        <taxon>Bacteria</taxon>
        <taxon>Pseudomonadati</taxon>
        <taxon>Bdellovibrionota</taxon>
        <taxon>Bacteriovoracia</taxon>
        <taxon>Bacteriovoracales</taxon>
        <taxon>Halobacteriovoraceae</taxon>
        <taxon>Halobacteriovorax</taxon>
    </lineage>
</organism>
<sequence length="265" mass="30901">MFVKLVSLFLLTSLLSTVAYAKDRQELHFLTVDYCPLMCQSATQKGIMIDILDEIFPATQYKVKVTFEPIMRAFQEITSGKYDGFLGGNQIQLKENIFPKFVTVPNPTYFYKLKGSKWNYKNLDSLRNESFVVVRAFIYPNTEINDYIKRNEFKNIQYINNLEHLPRMISLIKRKRYTSFLAGEIATEYYFKKSVLKNNIISDPKEIGIFNNSISIYPSGKKSQVLLKHIDSEFLKIYKSGKLQEIYKSYGITRKIKLIKNPPKS</sequence>
<evidence type="ECO:0000313" key="2">
    <source>
        <dbReference type="EMBL" id="OUR99576.1"/>
    </source>
</evidence>
<dbReference type="AlphaFoldDB" id="A0A1Y5FFP7"/>
<protein>
    <submittedName>
        <fullName evidence="2">Uncharacterized protein</fullName>
    </submittedName>
</protein>
<feature type="signal peptide" evidence="1">
    <location>
        <begin position="1"/>
        <end position="21"/>
    </location>
</feature>
<evidence type="ECO:0000256" key="1">
    <source>
        <dbReference type="SAM" id="SignalP"/>
    </source>
</evidence>
<proteinExistence type="predicted"/>
<evidence type="ECO:0000313" key="3">
    <source>
        <dbReference type="Proteomes" id="UP000196531"/>
    </source>
</evidence>
<dbReference type="PANTHER" id="PTHR35936">
    <property type="entry name" value="MEMBRANE-BOUND LYTIC MUREIN TRANSGLYCOSYLASE F"/>
    <property type="match status" value="1"/>
</dbReference>
<dbReference type="Gene3D" id="3.40.190.10">
    <property type="entry name" value="Periplasmic binding protein-like II"/>
    <property type="match status" value="2"/>
</dbReference>
<dbReference type="EMBL" id="MAAO01000002">
    <property type="protein sequence ID" value="OUR99576.1"/>
    <property type="molecule type" value="Genomic_DNA"/>
</dbReference>
<accession>A0A1Y5FFP7</accession>
<gene>
    <name evidence="2" type="ORF">A9Q84_00720</name>
</gene>
<comment type="caution">
    <text evidence="2">The sequence shown here is derived from an EMBL/GenBank/DDBJ whole genome shotgun (WGS) entry which is preliminary data.</text>
</comment>
<name>A0A1Y5FFP7_9BACT</name>
<dbReference type="Proteomes" id="UP000196531">
    <property type="component" value="Unassembled WGS sequence"/>
</dbReference>
<reference evidence="3" key="1">
    <citation type="journal article" date="2017" name="Proc. Natl. Acad. Sci. U.S.A.">
        <title>Simulation of Deepwater Horizon oil plume reveals substrate specialization within a complex community of hydrocarbon-degraders.</title>
        <authorList>
            <person name="Hu P."/>
            <person name="Dubinsky E.A."/>
            <person name="Probst A.J."/>
            <person name="Wang J."/>
            <person name="Sieber C.M.K."/>
            <person name="Tom L.M."/>
            <person name="Gardinali P."/>
            <person name="Banfield J.F."/>
            <person name="Atlas R.M."/>
            <person name="Andersen G.L."/>
        </authorList>
    </citation>
    <scope>NUCLEOTIDE SEQUENCE [LARGE SCALE GENOMIC DNA]</scope>
</reference>
<dbReference type="PANTHER" id="PTHR35936:SF25">
    <property type="entry name" value="ABC TRANSPORTER SUBSTRATE-BINDING PROTEIN"/>
    <property type="match status" value="1"/>
</dbReference>
<feature type="chain" id="PRO_5012509034" evidence="1">
    <location>
        <begin position="22"/>
        <end position="265"/>
    </location>
</feature>
<keyword evidence="1" id="KW-0732">Signal</keyword>